<evidence type="ECO:0000313" key="4">
    <source>
        <dbReference type="Proteomes" id="UP000821853"/>
    </source>
</evidence>
<organism evidence="3 4">
    <name type="scientific">Haemaphysalis longicornis</name>
    <name type="common">Bush tick</name>
    <dbReference type="NCBI Taxonomy" id="44386"/>
    <lineage>
        <taxon>Eukaryota</taxon>
        <taxon>Metazoa</taxon>
        <taxon>Ecdysozoa</taxon>
        <taxon>Arthropoda</taxon>
        <taxon>Chelicerata</taxon>
        <taxon>Arachnida</taxon>
        <taxon>Acari</taxon>
        <taxon>Parasitiformes</taxon>
        <taxon>Ixodida</taxon>
        <taxon>Ixodoidea</taxon>
        <taxon>Ixodidae</taxon>
        <taxon>Haemaphysalinae</taxon>
        <taxon>Haemaphysalis</taxon>
    </lineage>
</organism>
<dbReference type="EMBL" id="JABSTR010000008">
    <property type="protein sequence ID" value="KAH9377502.1"/>
    <property type="molecule type" value="Genomic_DNA"/>
</dbReference>
<feature type="transmembrane region" description="Helical" evidence="2">
    <location>
        <begin position="60"/>
        <end position="80"/>
    </location>
</feature>
<evidence type="ECO:0000256" key="1">
    <source>
        <dbReference type="SAM" id="MobiDB-lite"/>
    </source>
</evidence>
<sequence>MEYVLDNDNGMLQWHHLRRSSYRDGGVERTASWPFNLMAVAINVSGVMAGILLRKFSPRFVSLAGCLLTAFGVLLSAAFYDVTGLTICYGLLGGLGQGLLFSSNAYALNTCFKKYRASASGMNWAGRSVAAFVFPSVIVCLNDQYGLRGTFIIVGALTLNAAAGCLFLRSPEELVRKSEPRGSRKGVSEYRNGKVQGKRNITCSNRTFRDACEEKLMKEDYREPTTSVTDSSMQTKELMEMPPRNASPEVRTLSSQTEQQFIGDARTGGCPSQRSRNTINGEGRNANRANVGSGTALVSIVRRDLGFLKRPIVYVITLSSVVYASSRAFYSVTLADHAMGQGLPEWQAALLVSCNGVGDLIAQLVSGQISDRKFLLRRDMMAISFLLMASSWVGLIYAKSMALLALVATLYCFASGSIQMLFSVVTVEYLGLPNLPLASSFHSLACAIVAFPRPLLIGYYRDRGESYTGLYVLLGTACFTMGLVWTVECLLQWRASRKLREEPGQSYRVHYGDTGAHSQADSRLRSWPHVAKTREKSEDKGRHAPPRERMCGLRVHFTSS</sequence>
<dbReference type="Gene3D" id="1.20.1250.20">
    <property type="entry name" value="MFS general substrate transporter like domains"/>
    <property type="match status" value="2"/>
</dbReference>
<feature type="compositionally biased region" description="Basic and acidic residues" evidence="1">
    <location>
        <begin position="532"/>
        <end position="549"/>
    </location>
</feature>
<dbReference type="PANTHER" id="PTHR11360:SF303">
    <property type="entry name" value="MAJOR FACILITATOR SUPERFAMILY (MFS) PROFILE DOMAIN-CONTAINING PROTEIN"/>
    <property type="match status" value="1"/>
</dbReference>
<feature type="compositionally biased region" description="Polar residues" evidence="1">
    <location>
        <begin position="270"/>
        <end position="280"/>
    </location>
</feature>
<dbReference type="OrthoDB" id="6499973at2759"/>
<accession>A0A9J6GGC2</accession>
<feature type="region of interest" description="Disordered" evidence="1">
    <location>
        <begin position="263"/>
        <end position="287"/>
    </location>
</feature>
<comment type="caution">
    <text evidence="3">The sequence shown here is derived from an EMBL/GenBank/DDBJ whole genome shotgun (WGS) entry which is preliminary data.</text>
</comment>
<dbReference type="VEuPathDB" id="VectorBase:HLOH_064371"/>
<feature type="transmembrane region" description="Helical" evidence="2">
    <location>
        <begin position="33"/>
        <end position="53"/>
    </location>
</feature>
<feature type="region of interest" description="Disordered" evidence="1">
    <location>
        <begin position="510"/>
        <end position="549"/>
    </location>
</feature>
<dbReference type="InterPro" id="IPR036259">
    <property type="entry name" value="MFS_trans_sf"/>
</dbReference>
<evidence type="ECO:0000256" key="2">
    <source>
        <dbReference type="SAM" id="Phobius"/>
    </source>
</evidence>
<feature type="transmembrane region" description="Helical" evidence="2">
    <location>
        <begin position="312"/>
        <end position="330"/>
    </location>
</feature>
<proteinExistence type="predicted"/>
<keyword evidence="2" id="KW-0472">Membrane</keyword>
<feature type="transmembrane region" description="Helical" evidence="2">
    <location>
        <begin position="92"/>
        <end position="112"/>
    </location>
</feature>
<keyword evidence="2" id="KW-0812">Transmembrane</keyword>
<evidence type="ECO:0008006" key="5">
    <source>
        <dbReference type="Google" id="ProtNLM"/>
    </source>
</evidence>
<dbReference type="Proteomes" id="UP000821853">
    <property type="component" value="Unassembled WGS sequence"/>
</dbReference>
<dbReference type="OMA" id="PPRERMC"/>
<dbReference type="PANTHER" id="PTHR11360">
    <property type="entry name" value="MONOCARBOXYLATE TRANSPORTER"/>
    <property type="match status" value="1"/>
</dbReference>
<gene>
    <name evidence="3" type="ORF">HPB48_006237</name>
</gene>
<dbReference type="AlphaFoldDB" id="A0A9J6GGC2"/>
<feature type="transmembrane region" description="Helical" evidence="2">
    <location>
        <begin position="381"/>
        <end position="398"/>
    </location>
</feature>
<keyword evidence="4" id="KW-1185">Reference proteome</keyword>
<dbReference type="InterPro" id="IPR050327">
    <property type="entry name" value="Proton-linked_MCT"/>
</dbReference>
<feature type="transmembrane region" description="Helical" evidence="2">
    <location>
        <begin position="151"/>
        <end position="168"/>
    </location>
</feature>
<feature type="transmembrane region" description="Helical" evidence="2">
    <location>
        <begin position="404"/>
        <end position="425"/>
    </location>
</feature>
<reference evidence="3 4" key="1">
    <citation type="journal article" date="2020" name="Cell">
        <title>Large-Scale Comparative Analyses of Tick Genomes Elucidate Their Genetic Diversity and Vector Capacities.</title>
        <authorList>
            <consortium name="Tick Genome and Microbiome Consortium (TIGMIC)"/>
            <person name="Jia N."/>
            <person name="Wang J."/>
            <person name="Shi W."/>
            <person name="Du L."/>
            <person name="Sun Y."/>
            <person name="Zhan W."/>
            <person name="Jiang J.F."/>
            <person name="Wang Q."/>
            <person name="Zhang B."/>
            <person name="Ji P."/>
            <person name="Bell-Sakyi L."/>
            <person name="Cui X.M."/>
            <person name="Yuan T.T."/>
            <person name="Jiang B.G."/>
            <person name="Yang W.F."/>
            <person name="Lam T.T."/>
            <person name="Chang Q.C."/>
            <person name="Ding S.J."/>
            <person name="Wang X.J."/>
            <person name="Zhu J.G."/>
            <person name="Ruan X.D."/>
            <person name="Zhao L."/>
            <person name="Wei J.T."/>
            <person name="Ye R.Z."/>
            <person name="Que T.C."/>
            <person name="Du C.H."/>
            <person name="Zhou Y.H."/>
            <person name="Cheng J.X."/>
            <person name="Dai P.F."/>
            <person name="Guo W.B."/>
            <person name="Han X.H."/>
            <person name="Huang E.J."/>
            <person name="Li L.F."/>
            <person name="Wei W."/>
            <person name="Gao Y.C."/>
            <person name="Liu J.Z."/>
            <person name="Shao H.Z."/>
            <person name="Wang X."/>
            <person name="Wang C.C."/>
            <person name="Yang T.C."/>
            <person name="Huo Q.B."/>
            <person name="Li W."/>
            <person name="Chen H.Y."/>
            <person name="Chen S.E."/>
            <person name="Zhou L.G."/>
            <person name="Ni X.B."/>
            <person name="Tian J.H."/>
            <person name="Sheng Y."/>
            <person name="Liu T."/>
            <person name="Pan Y.S."/>
            <person name="Xia L.Y."/>
            <person name="Li J."/>
            <person name="Zhao F."/>
            <person name="Cao W.C."/>
        </authorList>
    </citation>
    <scope>NUCLEOTIDE SEQUENCE [LARGE SCALE GENOMIC DNA]</scope>
    <source>
        <strain evidence="3">HaeL-2018</strain>
    </source>
</reference>
<dbReference type="GO" id="GO:0008028">
    <property type="term" value="F:monocarboxylic acid transmembrane transporter activity"/>
    <property type="evidence" value="ECO:0007669"/>
    <property type="project" value="TreeGrafter"/>
</dbReference>
<feature type="transmembrane region" description="Helical" evidence="2">
    <location>
        <begin position="124"/>
        <end position="145"/>
    </location>
</feature>
<dbReference type="InterPro" id="IPR011701">
    <property type="entry name" value="MFS"/>
</dbReference>
<dbReference type="Pfam" id="PF07690">
    <property type="entry name" value="MFS_1"/>
    <property type="match status" value="1"/>
</dbReference>
<protein>
    <recommendedName>
        <fullName evidence="5">Monocarboxylate transporter</fullName>
    </recommendedName>
</protein>
<feature type="transmembrane region" description="Helical" evidence="2">
    <location>
        <begin position="469"/>
        <end position="491"/>
    </location>
</feature>
<evidence type="ECO:0000313" key="3">
    <source>
        <dbReference type="EMBL" id="KAH9377502.1"/>
    </source>
</evidence>
<feature type="transmembrane region" description="Helical" evidence="2">
    <location>
        <begin position="437"/>
        <end position="457"/>
    </location>
</feature>
<dbReference type="SUPFAM" id="SSF103473">
    <property type="entry name" value="MFS general substrate transporter"/>
    <property type="match status" value="1"/>
</dbReference>
<name>A0A9J6GGC2_HAELO</name>
<keyword evidence="2" id="KW-1133">Transmembrane helix</keyword>